<organism evidence="1 2">
    <name type="scientific">Micromonospora cathayae</name>
    <dbReference type="NCBI Taxonomy" id="3028804"/>
    <lineage>
        <taxon>Bacteria</taxon>
        <taxon>Bacillati</taxon>
        <taxon>Actinomycetota</taxon>
        <taxon>Actinomycetes</taxon>
        <taxon>Micromonosporales</taxon>
        <taxon>Micromonosporaceae</taxon>
        <taxon>Micromonospora</taxon>
    </lineage>
</organism>
<proteinExistence type="predicted"/>
<dbReference type="RefSeq" id="WP_275029688.1">
    <property type="nucleotide sequence ID" value="NZ_CP118615.1"/>
</dbReference>
<accession>A0ABY7ZLT1</accession>
<sequence length="66" mass="7276">MTGPFLSPAQLRNRLTLAARRVLRTHRTAPDGRCRVCRVPDCPAAVAARDRLGRADPSGEATEHRQ</sequence>
<dbReference type="Proteomes" id="UP001219605">
    <property type="component" value="Chromosome"/>
</dbReference>
<keyword evidence="2" id="KW-1185">Reference proteome</keyword>
<gene>
    <name evidence="1" type="ORF">PVK37_22680</name>
</gene>
<evidence type="ECO:0000313" key="2">
    <source>
        <dbReference type="Proteomes" id="UP001219605"/>
    </source>
</evidence>
<name>A0ABY7ZLT1_9ACTN</name>
<protein>
    <submittedName>
        <fullName evidence="1">Uncharacterized protein</fullName>
    </submittedName>
</protein>
<dbReference type="EMBL" id="CP118615">
    <property type="protein sequence ID" value="WDZ83247.1"/>
    <property type="molecule type" value="Genomic_DNA"/>
</dbReference>
<evidence type="ECO:0000313" key="1">
    <source>
        <dbReference type="EMBL" id="WDZ83247.1"/>
    </source>
</evidence>
<reference evidence="1 2" key="1">
    <citation type="submission" date="2023-02" db="EMBL/GenBank/DDBJ databases">
        <authorList>
            <person name="Mo P."/>
        </authorList>
    </citation>
    <scope>NUCLEOTIDE SEQUENCE [LARGE SCALE GENOMIC DNA]</scope>
    <source>
        <strain evidence="1 2">HUAS 3</strain>
    </source>
</reference>